<protein>
    <recommendedName>
        <fullName evidence="7">EXS domain-containing protein</fullName>
    </recommendedName>
</protein>
<evidence type="ECO:0000313" key="8">
    <source>
        <dbReference type="EMBL" id="EED87920.1"/>
    </source>
</evidence>
<feature type="transmembrane region" description="Helical" evidence="6">
    <location>
        <begin position="295"/>
        <end position="318"/>
    </location>
</feature>
<evidence type="ECO:0000256" key="6">
    <source>
        <dbReference type="SAM" id="Phobius"/>
    </source>
</evidence>
<keyword evidence="4 6" id="KW-0472">Membrane</keyword>
<evidence type="ECO:0000313" key="9">
    <source>
        <dbReference type="Proteomes" id="UP000001449"/>
    </source>
</evidence>
<dbReference type="HOGENOM" id="CLU_401470_0_0_1"/>
<feature type="compositionally biased region" description="Basic and acidic residues" evidence="5">
    <location>
        <begin position="168"/>
        <end position="177"/>
    </location>
</feature>
<keyword evidence="2 6" id="KW-0812">Transmembrane</keyword>
<feature type="compositionally biased region" description="Low complexity" evidence="5">
    <location>
        <begin position="212"/>
        <end position="221"/>
    </location>
</feature>
<reference evidence="8 9" key="1">
    <citation type="journal article" date="2004" name="Science">
        <title>The genome of the diatom Thalassiosira pseudonana: ecology, evolution, and metabolism.</title>
        <authorList>
            <person name="Armbrust E.V."/>
            <person name="Berges J.A."/>
            <person name="Bowler C."/>
            <person name="Green B.R."/>
            <person name="Martinez D."/>
            <person name="Putnam N.H."/>
            <person name="Zhou S."/>
            <person name="Allen A.E."/>
            <person name="Apt K.E."/>
            <person name="Bechner M."/>
            <person name="Brzezinski M.A."/>
            <person name="Chaal B.K."/>
            <person name="Chiovitti A."/>
            <person name="Davis A.K."/>
            <person name="Demarest M.S."/>
            <person name="Detter J.C."/>
            <person name="Glavina T."/>
            <person name="Goodstein D."/>
            <person name="Hadi M.Z."/>
            <person name="Hellsten U."/>
            <person name="Hildebrand M."/>
            <person name="Jenkins B.D."/>
            <person name="Jurka J."/>
            <person name="Kapitonov V.V."/>
            <person name="Kroger N."/>
            <person name="Lau W.W."/>
            <person name="Lane T.W."/>
            <person name="Larimer F.W."/>
            <person name="Lippmeier J.C."/>
            <person name="Lucas S."/>
            <person name="Medina M."/>
            <person name="Montsant A."/>
            <person name="Obornik M."/>
            <person name="Parker M.S."/>
            <person name="Palenik B."/>
            <person name="Pazour G.J."/>
            <person name="Richardson P.M."/>
            <person name="Rynearson T.A."/>
            <person name="Saito M.A."/>
            <person name="Schwartz D.C."/>
            <person name="Thamatrakoln K."/>
            <person name="Valentin K."/>
            <person name="Vardi A."/>
            <person name="Wilkerson F.P."/>
            <person name="Rokhsar D.S."/>
        </authorList>
    </citation>
    <scope>NUCLEOTIDE SEQUENCE [LARGE SCALE GENOMIC DNA]</scope>
    <source>
        <strain evidence="8 9">CCMP1335</strain>
    </source>
</reference>
<evidence type="ECO:0000256" key="2">
    <source>
        <dbReference type="ARBA" id="ARBA00022692"/>
    </source>
</evidence>
<feature type="compositionally biased region" description="Polar residues" evidence="5">
    <location>
        <begin position="178"/>
        <end position="187"/>
    </location>
</feature>
<evidence type="ECO:0000256" key="5">
    <source>
        <dbReference type="SAM" id="MobiDB-lite"/>
    </source>
</evidence>
<name>B8CEK9_THAPS</name>
<evidence type="ECO:0000256" key="4">
    <source>
        <dbReference type="ARBA" id="ARBA00023136"/>
    </source>
</evidence>
<feature type="region of interest" description="Disordered" evidence="5">
    <location>
        <begin position="1"/>
        <end position="27"/>
    </location>
</feature>
<proteinExistence type="predicted"/>
<feature type="region of interest" description="Disordered" evidence="5">
    <location>
        <begin position="90"/>
        <end position="225"/>
    </location>
</feature>
<evidence type="ECO:0000259" key="7">
    <source>
        <dbReference type="PROSITE" id="PS51380"/>
    </source>
</evidence>
<dbReference type="PaxDb" id="35128-Thaps11455"/>
<feature type="transmembrane region" description="Helical" evidence="6">
    <location>
        <begin position="513"/>
        <end position="534"/>
    </location>
</feature>
<feature type="domain" description="EXS" evidence="7">
    <location>
        <begin position="393"/>
        <end position="609"/>
    </location>
</feature>
<feature type="compositionally biased region" description="Polar residues" evidence="5">
    <location>
        <begin position="137"/>
        <end position="156"/>
    </location>
</feature>
<keyword evidence="3 6" id="KW-1133">Transmembrane helix</keyword>
<dbReference type="InterPro" id="IPR004342">
    <property type="entry name" value="EXS_C"/>
</dbReference>
<dbReference type="Pfam" id="PF03124">
    <property type="entry name" value="EXS"/>
    <property type="match status" value="1"/>
</dbReference>
<feature type="transmembrane region" description="Helical" evidence="6">
    <location>
        <begin position="228"/>
        <end position="250"/>
    </location>
</feature>
<organism evidence="8 9">
    <name type="scientific">Thalassiosira pseudonana</name>
    <name type="common">Marine diatom</name>
    <name type="synonym">Cyclotella nana</name>
    <dbReference type="NCBI Taxonomy" id="35128"/>
    <lineage>
        <taxon>Eukaryota</taxon>
        <taxon>Sar</taxon>
        <taxon>Stramenopiles</taxon>
        <taxon>Ochrophyta</taxon>
        <taxon>Bacillariophyta</taxon>
        <taxon>Coscinodiscophyceae</taxon>
        <taxon>Thalassiosirophycidae</taxon>
        <taxon>Thalassiosirales</taxon>
        <taxon>Thalassiosiraceae</taxon>
        <taxon>Thalassiosira</taxon>
    </lineage>
</organism>
<accession>B8CEK9</accession>
<dbReference type="GO" id="GO:0016020">
    <property type="term" value="C:membrane"/>
    <property type="evidence" value="ECO:0007669"/>
    <property type="project" value="UniProtKB-SubCell"/>
</dbReference>
<reference evidence="8 9" key="2">
    <citation type="journal article" date="2008" name="Nature">
        <title>The Phaeodactylum genome reveals the evolutionary history of diatom genomes.</title>
        <authorList>
            <person name="Bowler C."/>
            <person name="Allen A.E."/>
            <person name="Badger J.H."/>
            <person name="Grimwood J."/>
            <person name="Jabbari K."/>
            <person name="Kuo A."/>
            <person name="Maheswari U."/>
            <person name="Martens C."/>
            <person name="Maumus F."/>
            <person name="Otillar R.P."/>
            <person name="Rayko E."/>
            <person name="Salamov A."/>
            <person name="Vandepoele K."/>
            <person name="Beszteri B."/>
            <person name="Gruber A."/>
            <person name="Heijde M."/>
            <person name="Katinka M."/>
            <person name="Mock T."/>
            <person name="Valentin K."/>
            <person name="Verret F."/>
            <person name="Berges J.A."/>
            <person name="Brownlee C."/>
            <person name="Cadoret J.P."/>
            <person name="Chiovitti A."/>
            <person name="Choi C.J."/>
            <person name="Coesel S."/>
            <person name="De Martino A."/>
            <person name="Detter J.C."/>
            <person name="Durkin C."/>
            <person name="Falciatore A."/>
            <person name="Fournet J."/>
            <person name="Haruta M."/>
            <person name="Huysman M.J."/>
            <person name="Jenkins B.D."/>
            <person name="Jiroutova K."/>
            <person name="Jorgensen R.E."/>
            <person name="Joubert Y."/>
            <person name="Kaplan A."/>
            <person name="Kroger N."/>
            <person name="Kroth P.G."/>
            <person name="La Roche J."/>
            <person name="Lindquist E."/>
            <person name="Lommer M."/>
            <person name="Martin-Jezequel V."/>
            <person name="Lopez P.J."/>
            <person name="Lucas S."/>
            <person name="Mangogna M."/>
            <person name="McGinnis K."/>
            <person name="Medlin L.K."/>
            <person name="Montsant A."/>
            <person name="Oudot-Le Secq M.P."/>
            <person name="Napoli C."/>
            <person name="Obornik M."/>
            <person name="Parker M.S."/>
            <person name="Petit J.L."/>
            <person name="Porcel B.M."/>
            <person name="Poulsen N."/>
            <person name="Robison M."/>
            <person name="Rychlewski L."/>
            <person name="Rynearson T.A."/>
            <person name="Schmutz J."/>
            <person name="Shapiro H."/>
            <person name="Siaut M."/>
            <person name="Stanley M."/>
            <person name="Sussman M.R."/>
            <person name="Taylor A.R."/>
            <person name="Vardi A."/>
            <person name="von Dassow P."/>
            <person name="Vyverman W."/>
            <person name="Willis A."/>
            <person name="Wyrwicz L.S."/>
            <person name="Rokhsar D.S."/>
            <person name="Weissenbach J."/>
            <person name="Armbrust E.V."/>
            <person name="Green B.R."/>
            <person name="Van de Peer Y."/>
            <person name="Grigoriev I.V."/>
        </authorList>
    </citation>
    <scope>NUCLEOTIDE SEQUENCE [LARGE SCALE GENOMIC DNA]</scope>
    <source>
        <strain evidence="8 9">CCMP1335</strain>
    </source>
</reference>
<dbReference type="eggNOG" id="KOG1162">
    <property type="taxonomic scope" value="Eukaryota"/>
</dbReference>
<dbReference type="Proteomes" id="UP000001449">
    <property type="component" value="Chromosome 20"/>
</dbReference>
<dbReference type="PANTHER" id="PTHR10783:SF46">
    <property type="entry name" value="PROTEIN ERD1 HOMOLOG 2"/>
    <property type="match status" value="1"/>
</dbReference>
<evidence type="ECO:0000256" key="3">
    <source>
        <dbReference type="ARBA" id="ARBA00022989"/>
    </source>
</evidence>
<dbReference type="EMBL" id="CM000652">
    <property type="protein sequence ID" value="EED87920.1"/>
    <property type="molecule type" value="Genomic_DNA"/>
</dbReference>
<gene>
    <name evidence="8" type="ORF">THAPSDRAFT_11455</name>
</gene>
<dbReference type="KEGG" id="tps:THAPSDRAFT_11455"/>
<dbReference type="AlphaFoldDB" id="B8CEK9"/>
<dbReference type="InParanoid" id="B8CEK9"/>
<dbReference type="GeneID" id="7447823"/>
<feature type="transmembrane region" description="Helical" evidence="6">
    <location>
        <begin position="661"/>
        <end position="681"/>
    </location>
</feature>
<feature type="compositionally biased region" description="Basic and acidic residues" evidence="5">
    <location>
        <begin position="1"/>
        <end position="10"/>
    </location>
</feature>
<sequence length="686" mass="77265">MTERALFHSADDEDGNTHPTSSPSSPAIHRKMTMLLPLLLSFALYIWEHNSGIRGHVGELLFGQRVAHGVFENAAFVVYKRHRRDGGIRGLVDSSRRRRRRSSDGEKQQLGQDGVLPSSDGDENDIELNNFDDVKSNGMTSDSSSSWEKISASPSGDSPLKVESGRSTAEERYRDNNIDGSDQNTDDNANEHNAIIHNPTPSSPQNTISTKQSSSQPSPHSSIPPPSISVLGAALDISIVTCMFLIFFTVSSAEGGRYIDRAGRMGLRKKEEEERGEFDDDAAAPPGEPISYLAFFANVAAPLFPLGLFIISLFLVVVPWRKRKVLWSIVSLTMGAPFYEVTFRDGFIGDIITSIVRPLQDLVFTLFFLPLGLHAWWSSQAYTMDAAAIPIERSWLVHTVLLPACTLSPLWWRFCQNLRQCFDAKQRWPYLGNALKYMAAAEVTTFGMFDPSVKKHPVWIACFFVATVYQVWWDVFMDWGLLERDVGYYGDRSGICWWWPYSLRTKRLYKRRWVYHVIFCINFFLRFVGMITLIPPVHLSRTTGLIVNTYNPDFQLFVGSLAACAEILRRTIWALLRLEWEVIKTSEEKKKSVISGVQRGTDATTTGGEKLSLLEEEDMKPMPIASSSTGWRGYQVPWPLLKRSAYKTSLSDMSDLNDIQILSELCVWATVFSGIAIIAAAHREVL</sequence>
<keyword evidence="9" id="KW-1185">Reference proteome</keyword>
<feature type="compositionally biased region" description="Polar residues" evidence="5">
    <location>
        <begin position="199"/>
        <end position="211"/>
    </location>
</feature>
<evidence type="ECO:0000256" key="1">
    <source>
        <dbReference type="ARBA" id="ARBA00004141"/>
    </source>
</evidence>
<feature type="transmembrane region" description="Helical" evidence="6">
    <location>
        <begin position="362"/>
        <end position="383"/>
    </location>
</feature>
<dbReference type="GO" id="GO:0005802">
    <property type="term" value="C:trans-Golgi network"/>
    <property type="evidence" value="ECO:0000318"/>
    <property type="project" value="GO_Central"/>
</dbReference>
<feature type="transmembrane region" description="Helical" evidence="6">
    <location>
        <begin position="325"/>
        <end position="342"/>
    </location>
</feature>
<dbReference type="PANTHER" id="PTHR10783">
    <property type="entry name" value="XENOTROPIC AND POLYTROPIC RETROVIRUS RECEPTOR 1-RELATED"/>
    <property type="match status" value="1"/>
</dbReference>
<comment type="subcellular location">
    <subcellularLocation>
        <location evidence="1">Membrane</location>
        <topology evidence="1">Multi-pass membrane protein</topology>
    </subcellularLocation>
</comment>
<dbReference type="PROSITE" id="PS51380">
    <property type="entry name" value="EXS"/>
    <property type="match status" value="1"/>
</dbReference>
<dbReference type="RefSeq" id="XP_002294560.1">
    <property type="nucleotide sequence ID" value="XM_002294524.1"/>
</dbReference>